<evidence type="ECO:0000256" key="1">
    <source>
        <dbReference type="SAM" id="MobiDB-lite"/>
    </source>
</evidence>
<gene>
    <name evidence="2" type="ORF">Tci_931244</name>
</gene>
<proteinExistence type="predicted"/>
<sequence length="54" mass="6154">EEPPRRPPDSCADQRSPYRQTARRPSPSNRRTARESDSVVALIDQSQEVFRSGL</sequence>
<protein>
    <submittedName>
        <fullName evidence="2">Uncharacterized protein</fullName>
    </submittedName>
</protein>
<organism evidence="2">
    <name type="scientific">Tanacetum cinerariifolium</name>
    <name type="common">Dalmatian daisy</name>
    <name type="synonym">Chrysanthemum cinerariifolium</name>
    <dbReference type="NCBI Taxonomy" id="118510"/>
    <lineage>
        <taxon>Eukaryota</taxon>
        <taxon>Viridiplantae</taxon>
        <taxon>Streptophyta</taxon>
        <taxon>Embryophyta</taxon>
        <taxon>Tracheophyta</taxon>
        <taxon>Spermatophyta</taxon>
        <taxon>Magnoliopsida</taxon>
        <taxon>eudicotyledons</taxon>
        <taxon>Gunneridae</taxon>
        <taxon>Pentapetalae</taxon>
        <taxon>asterids</taxon>
        <taxon>campanulids</taxon>
        <taxon>Asterales</taxon>
        <taxon>Asteraceae</taxon>
        <taxon>Asteroideae</taxon>
        <taxon>Anthemideae</taxon>
        <taxon>Anthemidinae</taxon>
        <taxon>Tanacetum</taxon>
    </lineage>
</organism>
<dbReference type="EMBL" id="BKCJ011863016">
    <property type="protein sequence ID" value="GFD59275.1"/>
    <property type="molecule type" value="Genomic_DNA"/>
</dbReference>
<evidence type="ECO:0000313" key="2">
    <source>
        <dbReference type="EMBL" id="GFD59275.1"/>
    </source>
</evidence>
<reference evidence="2" key="1">
    <citation type="journal article" date="2019" name="Sci. Rep.">
        <title>Draft genome of Tanacetum cinerariifolium, the natural source of mosquito coil.</title>
        <authorList>
            <person name="Yamashiro T."/>
            <person name="Shiraishi A."/>
            <person name="Satake H."/>
            <person name="Nakayama K."/>
        </authorList>
    </citation>
    <scope>NUCLEOTIDE SEQUENCE</scope>
</reference>
<comment type="caution">
    <text evidence="2">The sequence shown here is derived from an EMBL/GenBank/DDBJ whole genome shotgun (WGS) entry which is preliminary data.</text>
</comment>
<accession>A0A699XH56</accession>
<feature type="region of interest" description="Disordered" evidence="1">
    <location>
        <begin position="1"/>
        <end position="40"/>
    </location>
</feature>
<name>A0A699XH56_TANCI</name>
<feature type="non-terminal residue" evidence="2">
    <location>
        <position position="1"/>
    </location>
</feature>
<dbReference type="AlphaFoldDB" id="A0A699XH56"/>